<keyword evidence="4" id="KW-1185">Reference proteome</keyword>
<evidence type="ECO:0000313" key="3">
    <source>
        <dbReference type="EMBL" id="MBB3100464.1"/>
    </source>
</evidence>
<dbReference type="RefSeq" id="WP_183226509.1">
    <property type="nucleotide sequence ID" value="NZ_BMPW01000010.1"/>
</dbReference>
<gene>
    <name evidence="3" type="ORF">FHR83_008186</name>
</gene>
<accession>A0A7W5FJ80</accession>
<dbReference type="EMBL" id="JACHXF010000025">
    <property type="protein sequence ID" value="MBB3100464.1"/>
    <property type="molecule type" value="Genomic_DNA"/>
</dbReference>
<feature type="compositionally biased region" description="Low complexity" evidence="1">
    <location>
        <begin position="33"/>
        <end position="42"/>
    </location>
</feature>
<feature type="compositionally biased region" description="Pro residues" evidence="1">
    <location>
        <begin position="43"/>
        <end position="60"/>
    </location>
</feature>
<evidence type="ECO:0000256" key="1">
    <source>
        <dbReference type="SAM" id="MobiDB-lite"/>
    </source>
</evidence>
<organism evidence="3 4">
    <name type="scientific">Actinoplanes campanulatus</name>
    <dbReference type="NCBI Taxonomy" id="113559"/>
    <lineage>
        <taxon>Bacteria</taxon>
        <taxon>Bacillati</taxon>
        <taxon>Actinomycetota</taxon>
        <taxon>Actinomycetes</taxon>
        <taxon>Micromonosporales</taxon>
        <taxon>Micromonosporaceae</taxon>
        <taxon>Actinoplanes</taxon>
    </lineage>
</organism>
<feature type="transmembrane region" description="Helical" evidence="2">
    <location>
        <begin position="65"/>
        <end position="90"/>
    </location>
</feature>
<feature type="region of interest" description="Disordered" evidence="1">
    <location>
        <begin position="1"/>
        <end position="60"/>
    </location>
</feature>
<dbReference type="Proteomes" id="UP000590749">
    <property type="component" value="Unassembled WGS sequence"/>
</dbReference>
<sequence>MSQNGPYPGQPWLGGSPEEPYSEPADPWSATEQPWSQPQIPQQQPPQPGWKPPAEWKPPPARRGFAMGALVAVLSVLIGGGVATGAWFLLGRDEKAKTPVAATTTAPAGHGARPQTSEDARFAAKGQCVRNEGTDNEPKLRVVVCTANTYQVLKRIDGKTTGEKDAVGKCSKVTGYTKWYYYDTEYDDVDFVLCLKEYSTV</sequence>
<keyword evidence="2" id="KW-0472">Membrane</keyword>
<reference evidence="3 4" key="1">
    <citation type="submission" date="2020-08" db="EMBL/GenBank/DDBJ databases">
        <title>Genomic Encyclopedia of Type Strains, Phase III (KMG-III): the genomes of soil and plant-associated and newly described type strains.</title>
        <authorList>
            <person name="Whitman W."/>
        </authorList>
    </citation>
    <scope>NUCLEOTIDE SEQUENCE [LARGE SCALE GENOMIC DNA]</scope>
    <source>
        <strain evidence="3 4">CECT 3287</strain>
    </source>
</reference>
<keyword evidence="2" id="KW-1133">Transmembrane helix</keyword>
<dbReference type="AlphaFoldDB" id="A0A7W5FJ80"/>
<proteinExistence type="predicted"/>
<protein>
    <submittedName>
        <fullName evidence="3">Uncharacterized protein</fullName>
    </submittedName>
</protein>
<keyword evidence="2" id="KW-0812">Transmembrane</keyword>
<name>A0A7W5FJ80_9ACTN</name>
<evidence type="ECO:0000256" key="2">
    <source>
        <dbReference type="SAM" id="Phobius"/>
    </source>
</evidence>
<comment type="caution">
    <text evidence="3">The sequence shown here is derived from an EMBL/GenBank/DDBJ whole genome shotgun (WGS) entry which is preliminary data.</text>
</comment>
<evidence type="ECO:0000313" key="4">
    <source>
        <dbReference type="Proteomes" id="UP000590749"/>
    </source>
</evidence>